<dbReference type="AlphaFoldDB" id="A0AAD1UEQ1"/>
<keyword evidence="3" id="KW-1185">Reference proteome</keyword>
<protein>
    <submittedName>
        <fullName evidence="2">Uncharacterized protein</fullName>
    </submittedName>
</protein>
<dbReference type="EMBL" id="CAMPGE010007004">
    <property type="protein sequence ID" value="CAI2365928.1"/>
    <property type="molecule type" value="Genomic_DNA"/>
</dbReference>
<name>A0AAD1UEQ1_EUPCR</name>
<organism evidence="2 3">
    <name type="scientific">Euplotes crassus</name>
    <dbReference type="NCBI Taxonomy" id="5936"/>
    <lineage>
        <taxon>Eukaryota</taxon>
        <taxon>Sar</taxon>
        <taxon>Alveolata</taxon>
        <taxon>Ciliophora</taxon>
        <taxon>Intramacronucleata</taxon>
        <taxon>Spirotrichea</taxon>
        <taxon>Hypotrichia</taxon>
        <taxon>Euplotida</taxon>
        <taxon>Euplotidae</taxon>
        <taxon>Moneuplotes</taxon>
    </lineage>
</organism>
<feature type="region of interest" description="Disordered" evidence="1">
    <location>
        <begin position="337"/>
        <end position="356"/>
    </location>
</feature>
<feature type="region of interest" description="Disordered" evidence="1">
    <location>
        <begin position="368"/>
        <end position="392"/>
    </location>
</feature>
<feature type="compositionally biased region" description="Basic residues" evidence="1">
    <location>
        <begin position="422"/>
        <end position="444"/>
    </location>
</feature>
<feature type="region of interest" description="Disordered" evidence="1">
    <location>
        <begin position="274"/>
        <end position="305"/>
    </location>
</feature>
<gene>
    <name evidence="2" type="ORF">ECRASSUSDP1_LOCUS7197</name>
</gene>
<feature type="compositionally biased region" description="Basic and acidic residues" evidence="1">
    <location>
        <begin position="373"/>
        <end position="392"/>
    </location>
</feature>
<proteinExistence type="predicted"/>
<reference evidence="2" key="1">
    <citation type="submission" date="2023-07" db="EMBL/GenBank/DDBJ databases">
        <authorList>
            <consortium name="AG Swart"/>
            <person name="Singh M."/>
            <person name="Singh A."/>
            <person name="Seah K."/>
            <person name="Emmerich C."/>
        </authorList>
    </citation>
    <scope>NUCLEOTIDE SEQUENCE</scope>
    <source>
        <strain evidence="2">DP1</strain>
    </source>
</reference>
<feature type="compositionally biased region" description="Polar residues" evidence="1">
    <location>
        <begin position="274"/>
        <end position="284"/>
    </location>
</feature>
<evidence type="ECO:0000313" key="2">
    <source>
        <dbReference type="EMBL" id="CAI2365928.1"/>
    </source>
</evidence>
<dbReference type="Proteomes" id="UP001295684">
    <property type="component" value="Unassembled WGS sequence"/>
</dbReference>
<comment type="caution">
    <text evidence="2">The sequence shown here is derived from an EMBL/GenBank/DDBJ whole genome shotgun (WGS) entry which is preliminary data.</text>
</comment>
<evidence type="ECO:0000313" key="3">
    <source>
        <dbReference type="Proteomes" id="UP001295684"/>
    </source>
</evidence>
<evidence type="ECO:0000256" key="1">
    <source>
        <dbReference type="SAM" id="MobiDB-lite"/>
    </source>
</evidence>
<feature type="region of interest" description="Disordered" evidence="1">
    <location>
        <begin position="422"/>
        <end position="463"/>
    </location>
</feature>
<accession>A0AAD1UEQ1</accession>
<sequence length="463" mass="53781">MSFLFPTATDYKDDVLNRLYRIRNINKTLDKYKNKADNRDIKILISQNMEALKRAKKEVCIIYDPFNNANQTHKPLLSKARKLKRKKLAKQNLFLQQKGKIAIKNQNRDILLGKLETLLPNKTGKQVKVNPNLFNPFSPILPSPFAQKEKDNSYCTNLYKKIEHYTGAKRSSFKRSKMNDNSIPRDRTRLFSPLVKPDRTLDIVNHQRNNARRLLQNKSLPRGNKINESTYSLSNGRVLNPVQAIVQRAISNYSPSNFSDVKVQNLDYTIQRSRMQPNLKIKSSSPKRDADPKLSESSSIAHPHNLDHKFSEIEISIFNNKAKKKKLKQNLHKCKENARKNNNSQLRKSRNISNPKARNIVFSINKGSKQITQRKEEKDKLHGESEIDRSQVDKDKIDPIKINLSISHLATQFPKKKQIKNLYFRKKLKRRSKSRSKSKIRPKTAYREISLETNSPPPNPPHH</sequence>
<feature type="compositionally biased region" description="Polar residues" evidence="1">
    <location>
        <begin position="340"/>
        <end position="356"/>
    </location>
</feature>